<accession>A0AAP2D5J2</accession>
<dbReference type="InterPro" id="IPR006148">
    <property type="entry name" value="Glc/Gal-6P_isomerase"/>
</dbReference>
<gene>
    <name evidence="7 9" type="primary">pgl</name>
    <name evidence="9" type="ORF">KK078_00085</name>
</gene>
<comment type="pathway">
    <text evidence="3 7">Carbohydrate degradation; pentose phosphate pathway; D-ribulose 5-phosphate from D-glucose 6-phosphate (oxidative stage): step 2/3.</text>
</comment>
<evidence type="ECO:0000313" key="9">
    <source>
        <dbReference type="EMBL" id="MBT1684926.1"/>
    </source>
</evidence>
<evidence type="ECO:0000256" key="6">
    <source>
        <dbReference type="ARBA" id="ARBA00020337"/>
    </source>
</evidence>
<dbReference type="GO" id="GO:0005975">
    <property type="term" value="P:carbohydrate metabolic process"/>
    <property type="evidence" value="ECO:0007669"/>
    <property type="project" value="UniProtKB-UniRule"/>
</dbReference>
<protein>
    <recommendedName>
        <fullName evidence="6 7">6-phosphogluconolactonase</fullName>
        <shortName evidence="7">6PGL</shortName>
        <ecNumber evidence="5 7">3.1.1.31</ecNumber>
    </recommendedName>
</protein>
<evidence type="ECO:0000256" key="1">
    <source>
        <dbReference type="ARBA" id="ARBA00000832"/>
    </source>
</evidence>
<dbReference type="EC" id="3.1.1.31" evidence="5 7"/>
<dbReference type="SUPFAM" id="SSF100950">
    <property type="entry name" value="NagB/RpiA/CoA transferase-like"/>
    <property type="match status" value="1"/>
</dbReference>
<evidence type="ECO:0000256" key="3">
    <source>
        <dbReference type="ARBA" id="ARBA00004961"/>
    </source>
</evidence>
<sequence>MLRIFDNTDTLLAALADFIVDSARKAIHKHGRFSFVLSGGSSPKKLYTLLASDAYRPKIDWTKVFFFFGDERYVPATHADSNYRMAQETLFTPLNITPGQVFRMNTDLAVDAAAEGYEQDIRGYFVEKPICFDFILLGLGDNSHTASLFPHTSVLHEKDALVKGLYIDEVKMNRITLTAPVINRGAIIAFLVYGAGKAEAVHHILEDGQNIDEYPAQLIHPEQGEVVWFLDEPASANLSAAVKKGN</sequence>
<evidence type="ECO:0000259" key="8">
    <source>
        <dbReference type="Pfam" id="PF01182"/>
    </source>
</evidence>
<dbReference type="Pfam" id="PF01182">
    <property type="entry name" value="Glucosamine_iso"/>
    <property type="match status" value="1"/>
</dbReference>
<feature type="domain" description="Glucosamine/galactosamine-6-phosphate isomerase" evidence="8">
    <location>
        <begin position="7"/>
        <end position="228"/>
    </location>
</feature>
<evidence type="ECO:0000256" key="4">
    <source>
        <dbReference type="ARBA" id="ARBA00010662"/>
    </source>
</evidence>
<dbReference type="GO" id="GO:0017057">
    <property type="term" value="F:6-phosphogluconolactonase activity"/>
    <property type="evidence" value="ECO:0007669"/>
    <property type="project" value="UniProtKB-UniRule"/>
</dbReference>
<comment type="caution">
    <text evidence="9">The sequence shown here is derived from an EMBL/GenBank/DDBJ whole genome shotgun (WGS) entry which is preliminary data.</text>
</comment>
<comment type="catalytic activity">
    <reaction evidence="1 7">
        <text>6-phospho-D-glucono-1,5-lactone + H2O = 6-phospho-D-gluconate + H(+)</text>
        <dbReference type="Rhea" id="RHEA:12556"/>
        <dbReference type="ChEBI" id="CHEBI:15377"/>
        <dbReference type="ChEBI" id="CHEBI:15378"/>
        <dbReference type="ChEBI" id="CHEBI:57955"/>
        <dbReference type="ChEBI" id="CHEBI:58759"/>
        <dbReference type="EC" id="3.1.1.31"/>
    </reaction>
</comment>
<evidence type="ECO:0000256" key="7">
    <source>
        <dbReference type="RuleBase" id="RU365095"/>
    </source>
</evidence>
<name>A0AAP2D5J2_9BACT</name>
<evidence type="ECO:0000313" key="10">
    <source>
        <dbReference type="Proteomes" id="UP001319180"/>
    </source>
</evidence>
<dbReference type="Proteomes" id="UP001319180">
    <property type="component" value="Unassembled WGS sequence"/>
</dbReference>
<comment type="function">
    <text evidence="2 7">Hydrolysis of 6-phosphogluconolactone to 6-phosphogluconate.</text>
</comment>
<dbReference type="InterPro" id="IPR039104">
    <property type="entry name" value="6PGL"/>
</dbReference>
<keyword evidence="7 9" id="KW-0378">Hydrolase</keyword>
<proteinExistence type="inferred from homology"/>
<comment type="similarity">
    <text evidence="4 7">Belongs to the glucosamine/galactosamine-6-phosphate isomerase family. 6-phosphogluconolactonase subfamily.</text>
</comment>
<dbReference type="Gene3D" id="3.40.50.1360">
    <property type="match status" value="1"/>
</dbReference>
<dbReference type="EMBL" id="JAHESC010000001">
    <property type="protein sequence ID" value="MBT1684926.1"/>
    <property type="molecule type" value="Genomic_DNA"/>
</dbReference>
<dbReference type="AlphaFoldDB" id="A0AAP2D5J2"/>
<evidence type="ECO:0000256" key="2">
    <source>
        <dbReference type="ARBA" id="ARBA00002681"/>
    </source>
</evidence>
<dbReference type="InterPro" id="IPR005900">
    <property type="entry name" value="6-phosphogluconolactonase_DevB"/>
</dbReference>
<dbReference type="CDD" id="cd01400">
    <property type="entry name" value="6PGL"/>
    <property type="match status" value="1"/>
</dbReference>
<dbReference type="PANTHER" id="PTHR11054">
    <property type="entry name" value="6-PHOSPHOGLUCONOLACTONASE"/>
    <property type="match status" value="1"/>
</dbReference>
<reference evidence="9 10" key="1">
    <citation type="submission" date="2021-05" db="EMBL/GenBank/DDBJ databases">
        <title>A Polyphasic approach of four new species of the genus Ohtaekwangia: Ohtaekwangia histidinii sp. nov., Ohtaekwangia cretensis sp. nov., Ohtaekwangia indiensis sp. nov., Ohtaekwangia reichenbachii sp. nov. from diverse environment.</title>
        <authorList>
            <person name="Octaviana S."/>
        </authorList>
    </citation>
    <scope>NUCLEOTIDE SEQUENCE [LARGE SCALE GENOMIC DNA]</scope>
    <source>
        <strain evidence="9 10">PWU37</strain>
    </source>
</reference>
<dbReference type="RefSeq" id="WP_254088185.1">
    <property type="nucleotide sequence ID" value="NZ_JAHESC010000001.1"/>
</dbReference>
<dbReference type="PANTHER" id="PTHR11054:SF0">
    <property type="entry name" value="6-PHOSPHOGLUCONOLACTONASE"/>
    <property type="match status" value="1"/>
</dbReference>
<keyword evidence="10" id="KW-1185">Reference proteome</keyword>
<dbReference type="NCBIfam" id="TIGR01198">
    <property type="entry name" value="pgl"/>
    <property type="match status" value="1"/>
</dbReference>
<dbReference type="GO" id="GO:0006098">
    <property type="term" value="P:pentose-phosphate shunt"/>
    <property type="evidence" value="ECO:0007669"/>
    <property type="project" value="InterPro"/>
</dbReference>
<dbReference type="InterPro" id="IPR037171">
    <property type="entry name" value="NagB/RpiA_transferase-like"/>
</dbReference>
<organism evidence="9 10">
    <name type="scientific">Dawidia soli</name>
    <dbReference type="NCBI Taxonomy" id="2782352"/>
    <lineage>
        <taxon>Bacteria</taxon>
        <taxon>Pseudomonadati</taxon>
        <taxon>Bacteroidota</taxon>
        <taxon>Cytophagia</taxon>
        <taxon>Cytophagales</taxon>
        <taxon>Chryseotaleaceae</taxon>
        <taxon>Dawidia</taxon>
    </lineage>
</organism>
<evidence type="ECO:0000256" key="5">
    <source>
        <dbReference type="ARBA" id="ARBA00013198"/>
    </source>
</evidence>